<gene>
    <name evidence="2" type="ORF">DIE28_16975</name>
</gene>
<dbReference type="Proteomes" id="UP000256679">
    <property type="component" value="Unassembled WGS sequence"/>
</dbReference>
<evidence type="ECO:0000313" key="3">
    <source>
        <dbReference type="Proteomes" id="UP000256679"/>
    </source>
</evidence>
<keyword evidence="3" id="KW-1185">Reference proteome</keyword>
<feature type="non-terminal residue" evidence="2">
    <location>
        <position position="1"/>
    </location>
</feature>
<sequence length="110" mass="10396">TLGGYGGAAGATGGHAVGGDGMNTNSGNGGDGGQVMSGDGGYAHAGTWGSNNGDDGFITGYSTASADALLETSAFNQSIIMGANVLGNTVDMTVVGGDLSSTSVGDDDLA</sequence>
<dbReference type="AlphaFoldDB" id="A0A3D8P8A0"/>
<feature type="compositionally biased region" description="Gly residues" evidence="1">
    <location>
        <begin position="1"/>
        <end position="43"/>
    </location>
</feature>
<comment type="caution">
    <text evidence="2">The sequence shown here is derived from an EMBL/GenBank/DDBJ whole genome shotgun (WGS) entry which is preliminary data.</text>
</comment>
<accession>A0A3D8P8A0</accession>
<evidence type="ECO:0000313" key="2">
    <source>
        <dbReference type="EMBL" id="RDW11862.1"/>
    </source>
</evidence>
<dbReference type="EMBL" id="QFCQ01000169">
    <property type="protein sequence ID" value="RDW11862.1"/>
    <property type="molecule type" value="Genomic_DNA"/>
</dbReference>
<organism evidence="2 3">
    <name type="scientific">Paracoccus thiocyanatus</name>
    <dbReference type="NCBI Taxonomy" id="34006"/>
    <lineage>
        <taxon>Bacteria</taxon>
        <taxon>Pseudomonadati</taxon>
        <taxon>Pseudomonadota</taxon>
        <taxon>Alphaproteobacteria</taxon>
        <taxon>Rhodobacterales</taxon>
        <taxon>Paracoccaceae</taxon>
        <taxon>Paracoccus</taxon>
    </lineage>
</organism>
<evidence type="ECO:0000256" key="1">
    <source>
        <dbReference type="SAM" id="MobiDB-lite"/>
    </source>
</evidence>
<proteinExistence type="predicted"/>
<reference evidence="2 3" key="1">
    <citation type="submission" date="2018-05" db="EMBL/GenBank/DDBJ databases">
        <title>Whole genome sequencing of Paracoccus thiocyanatus SST.</title>
        <authorList>
            <person name="Ghosh W."/>
            <person name="Rameez M.J."/>
            <person name="Roy C."/>
        </authorList>
    </citation>
    <scope>NUCLEOTIDE SEQUENCE [LARGE SCALE GENOMIC DNA]</scope>
    <source>
        <strain evidence="2 3">SST</strain>
    </source>
</reference>
<protein>
    <submittedName>
        <fullName evidence="2">Uncharacterized protein</fullName>
    </submittedName>
</protein>
<name>A0A3D8P8A0_9RHOB</name>
<feature type="region of interest" description="Disordered" evidence="1">
    <location>
        <begin position="1"/>
        <end position="45"/>
    </location>
</feature>